<evidence type="ECO:0000313" key="1">
    <source>
        <dbReference type="EMBL" id="MDR7307631.1"/>
    </source>
</evidence>
<dbReference type="Proteomes" id="UP001268089">
    <property type="component" value="Unassembled WGS sequence"/>
</dbReference>
<comment type="caution">
    <text evidence="1">The sequence shown here is derived from an EMBL/GenBank/DDBJ whole genome shotgun (WGS) entry which is preliminary data.</text>
</comment>
<name>A0ABU1ZRP7_9BURK</name>
<reference evidence="1 2" key="1">
    <citation type="submission" date="2023-07" db="EMBL/GenBank/DDBJ databases">
        <title>Sorghum-associated microbial communities from plants grown in Nebraska, USA.</title>
        <authorList>
            <person name="Schachtman D."/>
        </authorList>
    </citation>
    <scope>NUCLEOTIDE SEQUENCE [LARGE SCALE GENOMIC DNA]</scope>
    <source>
        <strain evidence="1 2">BE308</strain>
    </source>
</reference>
<accession>A0ABU1ZRP7</accession>
<organism evidence="1 2">
    <name type="scientific">Rhodoferax saidenbachensis</name>
    <dbReference type="NCBI Taxonomy" id="1484693"/>
    <lineage>
        <taxon>Bacteria</taxon>
        <taxon>Pseudomonadati</taxon>
        <taxon>Pseudomonadota</taxon>
        <taxon>Betaproteobacteria</taxon>
        <taxon>Burkholderiales</taxon>
        <taxon>Comamonadaceae</taxon>
        <taxon>Rhodoferax</taxon>
    </lineage>
</organism>
<gene>
    <name evidence="1" type="ORF">J2X15_002935</name>
</gene>
<keyword evidence="2" id="KW-1185">Reference proteome</keyword>
<proteinExistence type="predicted"/>
<protein>
    <submittedName>
        <fullName evidence="1">Uncharacterized protein</fullName>
    </submittedName>
</protein>
<dbReference type="EMBL" id="JAVDXO010000007">
    <property type="protein sequence ID" value="MDR7307631.1"/>
    <property type="molecule type" value="Genomic_DNA"/>
</dbReference>
<dbReference type="RefSeq" id="WP_310344044.1">
    <property type="nucleotide sequence ID" value="NZ_JAVDXO010000007.1"/>
</dbReference>
<sequence>MASTTLNALSLPSTAQPTVGASVRELLVAGQHLAAALWYTAFAPAAAQSTAQTAFEEAEALRSFAATLQRTDPEFARDLFAAADRHEAA</sequence>
<evidence type="ECO:0000313" key="2">
    <source>
        <dbReference type="Proteomes" id="UP001268089"/>
    </source>
</evidence>